<reference evidence="2" key="2">
    <citation type="journal article" date="2014" name="ISME J.">
        <title>Microbial stratification in low pH oxic and suboxic macroscopic growths along an acid mine drainage.</title>
        <authorList>
            <person name="Mendez-Garcia C."/>
            <person name="Mesa V."/>
            <person name="Sprenger R.R."/>
            <person name="Richter M."/>
            <person name="Diez M.S."/>
            <person name="Solano J."/>
            <person name="Bargiela R."/>
            <person name="Golyshina O.V."/>
            <person name="Manteca A."/>
            <person name="Ramos J.L."/>
            <person name="Gallego J.R."/>
            <person name="Llorente I."/>
            <person name="Martins Dos Santos V.A."/>
            <person name="Jensen O.N."/>
            <person name="Pelaez A.I."/>
            <person name="Sanchez J."/>
            <person name="Ferrer M."/>
        </authorList>
    </citation>
    <scope>NUCLEOTIDE SEQUENCE</scope>
</reference>
<dbReference type="PANTHER" id="PTHR40396">
    <property type="entry name" value="ATPASE-LIKE PROTEIN"/>
    <property type="match status" value="1"/>
</dbReference>
<dbReference type="GO" id="GO:0006302">
    <property type="term" value="P:double-strand break repair"/>
    <property type="evidence" value="ECO:0007669"/>
    <property type="project" value="InterPro"/>
</dbReference>
<evidence type="ECO:0000259" key="1">
    <source>
        <dbReference type="Pfam" id="PF13175"/>
    </source>
</evidence>
<organism evidence="2">
    <name type="scientific">mine drainage metagenome</name>
    <dbReference type="NCBI Taxonomy" id="410659"/>
    <lineage>
        <taxon>unclassified sequences</taxon>
        <taxon>metagenomes</taxon>
        <taxon>ecological metagenomes</taxon>
    </lineage>
</organism>
<gene>
    <name evidence="2" type="ORF">B1B_19008</name>
</gene>
<name>T0Y468_9ZZZZ</name>
<dbReference type="Pfam" id="PF13175">
    <property type="entry name" value="AAA_15"/>
    <property type="match status" value="1"/>
</dbReference>
<comment type="caution">
    <text evidence="2">The sequence shown here is derived from an EMBL/GenBank/DDBJ whole genome shotgun (WGS) entry which is preliminary data.</text>
</comment>
<dbReference type="EMBL" id="AUZY01012760">
    <property type="protein sequence ID" value="EQD27848.1"/>
    <property type="molecule type" value="Genomic_DNA"/>
</dbReference>
<protein>
    <submittedName>
        <fullName evidence="2">ATPase</fullName>
    </submittedName>
</protein>
<dbReference type="PANTHER" id="PTHR40396:SF1">
    <property type="entry name" value="ATPASE AAA-TYPE CORE DOMAIN-CONTAINING PROTEIN"/>
    <property type="match status" value="1"/>
</dbReference>
<dbReference type="AlphaFoldDB" id="T0Y468"/>
<feature type="domain" description="Endonuclease GajA/Old nuclease/RecF-like AAA" evidence="1">
    <location>
        <begin position="14"/>
        <end position="57"/>
    </location>
</feature>
<dbReference type="GO" id="GO:0016887">
    <property type="term" value="F:ATP hydrolysis activity"/>
    <property type="evidence" value="ECO:0007669"/>
    <property type="project" value="InterPro"/>
</dbReference>
<accession>T0Y468</accession>
<dbReference type="InterPro" id="IPR041685">
    <property type="entry name" value="AAA_GajA/Old/RecF-like"/>
</dbReference>
<dbReference type="Gene3D" id="3.40.50.300">
    <property type="entry name" value="P-loop containing nucleotide triphosphate hydrolases"/>
    <property type="match status" value="1"/>
</dbReference>
<feature type="non-terminal residue" evidence="2">
    <location>
        <position position="69"/>
    </location>
</feature>
<dbReference type="InterPro" id="IPR027417">
    <property type="entry name" value="P-loop_NTPase"/>
</dbReference>
<proteinExistence type="predicted"/>
<sequence length="69" mass="7867">MTSPQARRHAPARIEYLKVQNFRALREVEFKDLTPLTVLLGPNGSGKSTVFDVFAFLAECFELGLRRAW</sequence>
<evidence type="ECO:0000313" key="2">
    <source>
        <dbReference type="EMBL" id="EQD27848.1"/>
    </source>
</evidence>
<reference evidence="2" key="1">
    <citation type="submission" date="2013-08" db="EMBL/GenBank/DDBJ databases">
        <authorList>
            <person name="Mendez C."/>
            <person name="Richter M."/>
            <person name="Ferrer M."/>
            <person name="Sanchez J."/>
        </authorList>
    </citation>
    <scope>NUCLEOTIDE SEQUENCE</scope>
</reference>
<dbReference type="SUPFAM" id="SSF52540">
    <property type="entry name" value="P-loop containing nucleoside triphosphate hydrolases"/>
    <property type="match status" value="1"/>
</dbReference>